<feature type="chain" id="PRO_5034586028" evidence="3">
    <location>
        <begin position="39"/>
        <end position="462"/>
    </location>
</feature>
<evidence type="ECO:0000256" key="3">
    <source>
        <dbReference type="SAM" id="SignalP"/>
    </source>
</evidence>
<feature type="compositionally biased region" description="Low complexity" evidence="1">
    <location>
        <begin position="383"/>
        <end position="392"/>
    </location>
</feature>
<feature type="transmembrane region" description="Helical" evidence="2">
    <location>
        <begin position="273"/>
        <end position="297"/>
    </location>
</feature>
<sequence>MHSFPFSSRSQCAMWRSVFISMWLDFLILGSLVATGSAEYVPFLQQGFLFDYNIATQPVPIPITEQCETIHIEWSRREFSPCLPNPVAPYSMVVYTSTFLTPFTIAMGSGLSFDWVVPFAPGTQYQICMWDSNGVPGGCQAMYTVIQNSTAANPTCQNITFPALLDVEATVPDGPMSQYGWIDQCTDLSVTPKSGKPPFTLTVAPALHPPYNVTSNSMETIDWTVSLSWSIPFFLSLASADGQLWSYGPLHAGMGPSDCLAPGTIPSSKVHRIAVGAGLGGAFATGIIGALAAFLYFRERNRKRPEHPKIEAFDYKPNPEPTTVRIKSFHSVETRQTSGHSQPTAIQSGTTVAERRTSQIISPSVPSPQILSPVRSSSQLATPVRSSAPVPPRSRAYVLHHDAGHAPITVITNAEEVVELPPRYRRNGNGVPLPSIREKAESLPSRPMRVASTGSVPLVRRP</sequence>
<protein>
    <submittedName>
        <fullName evidence="4">Uncharacterized protein</fullName>
    </submittedName>
</protein>
<dbReference type="AlphaFoldDB" id="A0A8H6U3W0"/>
<accession>A0A8H6U3W0</accession>
<evidence type="ECO:0000313" key="4">
    <source>
        <dbReference type="EMBL" id="KAF7328504.1"/>
    </source>
</evidence>
<evidence type="ECO:0000256" key="2">
    <source>
        <dbReference type="SAM" id="Phobius"/>
    </source>
</evidence>
<keyword evidence="2" id="KW-0812">Transmembrane</keyword>
<keyword evidence="3" id="KW-0732">Signal</keyword>
<dbReference type="Proteomes" id="UP000620124">
    <property type="component" value="Unassembled WGS sequence"/>
</dbReference>
<keyword evidence="2" id="KW-1133">Transmembrane helix</keyword>
<feature type="signal peptide" evidence="3">
    <location>
        <begin position="1"/>
        <end position="38"/>
    </location>
</feature>
<feature type="compositionally biased region" description="Low complexity" evidence="1">
    <location>
        <begin position="363"/>
        <end position="374"/>
    </location>
</feature>
<evidence type="ECO:0000256" key="1">
    <source>
        <dbReference type="SAM" id="MobiDB-lite"/>
    </source>
</evidence>
<name>A0A8H6U3W0_9AGAR</name>
<keyword evidence="2" id="KW-0472">Membrane</keyword>
<comment type="caution">
    <text evidence="4">The sequence shown here is derived from an EMBL/GenBank/DDBJ whole genome shotgun (WGS) entry which is preliminary data.</text>
</comment>
<dbReference type="OrthoDB" id="2563021at2759"/>
<gene>
    <name evidence="4" type="ORF">MVEN_02537400</name>
</gene>
<feature type="region of interest" description="Disordered" evidence="1">
    <location>
        <begin position="424"/>
        <end position="462"/>
    </location>
</feature>
<organism evidence="4 5">
    <name type="scientific">Mycena venus</name>
    <dbReference type="NCBI Taxonomy" id="2733690"/>
    <lineage>
        <taxon>Eukaryota</taxon>
        <taxon>Fungi</taxon>
        <taxon>Dikarya</taxon>
        <taxon>Basidiomycota</taxon>
        <taxon>Agaricomycotina</taxon>
        <taxon>Agaricomycetes</taxon>
        <taxon>Agaricomycetidae</taxon>
        <taxon>Agaricales</taxon>
        <taxon>Marasmiineae</taxon>
        <taxon>Mycenaceae</taxon>
        <taxon>Mycena</taxon>
    </lineage>
</organism>
<dbReference type="CDD" id="cd12087">
    <property type="entry name" value="TM_EGFR-like"/>
    <property type="match status" value="1"/>
</dbReference>
<reference evidence="4" key="1">
    <citation type="submission" date="2020-05" db="EMBL/GenBank/DDBJ databases">
        <title>Mycena genomes resolve the evolution of fungal bioluminescence.</title>
        <authorList>
            <person name="Tsai I.J."/>
        </authorList>
    </citation>
    <scope>NUCLEOTIDE SEQUENCE</scope>
    <source>
        <strain evidence="4">CCC161011</strain>
    </source>
</reference>
<dbReference type="EMBL" id="JACAZI010000035">
    <property type="protein sequence ID" value="KAF7328504.1"/>
    <property type="molecule type" value="Genomic_DNA"/>
</dbReference>
<proteinExistence type="predicted"/>
<evidence type="ECO:0000313" key="5">
    <source>
        <dbReference type="Proteomes" id="UP000620124"/>
    </source>
</evidence>
<keyword evidence="5" id="KW-1185">Reference proteome</keyword>
<feature type="region of interest" description="Disordered" evidence="1">
    <location>
        <begin position="363"/>
        <end position="392"/>
    </location>
</feature>